<dbReference type="AlphaFoldDB" id="A0AAD6S2M3"/>
<feature type="compositionally biased region" description="Basic and acidic residues" evidence="1">
    <location>
        <begin position="115"/>
        <end position="141"/>
    </location>
</feature>
<protein>
    <submittedName>
        <fullName evidence="2">Uncharacterized protein</fullName>
    </submittedName>
</protein>
<comment type="caution">
    <text evidence="2">The sequence shown here is derived from an EMBL/GenBank/DDBJ whole genome shotgun (WGS) entry which is preliminary data.</text>
</comment>
<proteinExistence type="predicted"/>
<organism evidence="2 3">
    <name type="scientific">Mycena alexandri</name>
    <dbReference type="NCBI Taxonomy" id="1745969"/>
    <lineage>
        <taxon>Eukaryota</taxon>
        <taxon>Fungi</taxon>
        <taxon>Dikarya</taxon>
        <taxon>Basidiomycota</taxon>
        <taxon>Agaricomycotina</taxon>
        <taxon>Agaricomycetes</taxon>
        <taxon>Agaricomycetidae</taxon>
        <taxon>Agaricales</taxon>
        <taxon>Marasmiineae</taxon>
        <taxon>Mycenaceae</taxon>
        <taxon>Mycena</taxon>
    </lineage>
</organism>
<sequence length="580" mass="64518">MSSSGPLTPLESEQWERDLIAAQEEVNLTAKDYLQKREEHQRVQGLAKGRKGSGKANKIAVQAAYEEAERASQQAIQHLNIAQSAAEAFRNSEQPPDAAELERAMAAAAEVKRVEDEARDAAERKEEAAAAEAKRVEDEVKAVAAAKKVKDDDAAGRADVQRVEDEARDAAERKKAEEAIAEVKRVEDTAKATASEYKRKRATKEKKKNGEDDGEADLGANLKAIDEEDDSSEDESHGPKRPRIEEAEDLRKTIRLLKQIVTDSNMRLQSCPTEDEGEGLKVGLKNAREGIIAAEKSLSTLEKKQNDAPSKASKKDIENWWRLSFDSAAKGYDSEYYEDDPIKWRADLEAAAEIAINKFLEDSKNTIPSYLRRLMRMIPEFAIRSGTTNEALALHVLETTVGNGANGRTIKCRFHAEKRHQVQAQQVDGPTAGKYFIVGVPYLPGVKSLAEDGILSCGCDKAVVLLDFFWQKTWRLQSTNPKIIQTESMKHDVVDSRHRAFFVQAYTNDTLLTVNDLYTHSQTEYGSREYKCSILRIQAFRACQIANANAMEGDEQLLMLMGSKEKIGACAASWATDPRV</sequence>
<reference evidence="2" key="1">
    <citation type="submission" date="2023-03" db="EMBL/GenBank/DDBJ databases">
        <title>Massive genome expansion in bonnet fungi (Mycena s.s.) driven by repeated elements and novel gene families across ecological guilds.</title>
        <authorList>
            <consortium name="Lawrence Berkeley National Laboratory"/>
            <person name="Harder C.B."/>
            <person name="Miyauchi S."/>
            <person name="Viragh M."/>
            <person name="Kuo A."/>
            <person name="Thoen E."/>
            <person name="Andreopoulos B."/>
            <person name="Lu D."/>
            <person name="Skrede I."/>
            <person name="Drula E."/>
            <person name="Henrissat B."/>
            <person name="Morin E."/>
            <person name="Kohler A."/>
            <person name="Barry K."/>
            <person name="LaButti K."/>
            <person name="Morin E."/>
            <person name="Salamov A."/>
            <person name="Lipzen A."/>
            <person name="Mereny Z."/>
            <person name="Hegedus B."/>
            <person name="Baldrian P."/>
            <person name="Stursova M."/>
            <person name="Weitz H."/>
            <person name="Taylor A."/>
            <person name="Grigoriev I.V."/>
            <person name="Nagy L.G."/>
            <person name="Martin F."/>
            <person name="Kauserud H."/>
        </authorList>
    </citation>
    <scope>NUCLEOTIDE SEQUENCE</scope>
    <source>
        <strain evidence="2">CBHHK200</strain>
    </source>
</reference>
<dbReference type="Proteomes" id="UP001218188">
    <property type="component" value="Unassembled WGS sequence"/>
</dbReference>
<evidence type="ECO:0000313" key="3">
    <source>
        <dbReference type="Proteomes" id="UP001218188"/>
    </source>
</evidence>
<feature type="compositionally biased region" description="Basic and acidic residues" evidence="1">
    <location>
        <begin position="234"/>
        <end position="247"/>
    </location>
</feature>
<feature type="compositionally biased region" description="Basic residues" evidence="1">
    <location>
        <begin position="198"/>
        <end position="207"/>
    </location>
</feature>
<evidence type="ECO:0000313" key="2">
    <source>
        <dbReference type="EMBL" id="KAJ7019933.1"/>
    </source>
</evidence>
<keyword evidence="3" id="KW-1185">Reference proteome</keyword>
<feature type="region of interest" description="Disordered" evidence="1">
    <location>
        <begin position="32"/>
        <end position="56"/>
    </location>
</feature>
<evidence type="ECO:0000256" key="1">
    <source>
        <dbReference type="SAM" id="MobiDB-lite"/>
    </source>
</evidence>
<feature type="region of interest" description="Disordered" evidence="1">
    <location>
        <begin position="115"/>
        <end position="247"/>
    </location>
</feature>
<name>A0AAD6S2M3_9AGAR</name>
<gene>
    <name evidence="2" type="ORF">C8F04DRAFT_1404029</name>
</gene>
<dbReference type="EMBL" id="JARJCM010000280">
    <property type="protein sequence ID" value="KAJ7019933.1"/>
    <property type="molecule type" value="Genomic_DNA"/>
</dbReference>
<feature type="compositionally biased region" description="Basic and acidic residues" evidence="1">
    <location>
        <begin position="148"/>
        <end position="190"/>
    </location>
</feature>
<feature type="compositionally biased region" description="Basic and acidic residues" evidence="1">
    <location>
        <begin position="33"/>
        <end position="42"/>
    </location>
</feature>
<accession>A0AAD6S2M3</accession>